<sequence>MKISGDRNADLFGSGRIQTGRKKTGMMEKKLIRLIDNVRDLTMG</sequence>
<dbReference type="EMBL" id="CP001108">
    <property type="protein sequence ID" value="ACF47210.1"/>
    <property type="molecule type" value="Genomic_DNA"/>
</dbReference>
<evidence type="ECO:0000256" key="1">
    <source>
        <dbReference type="SAM" id="MobiDB-lite"/>
    </source>
</evidence>
<gene>
    <name evidence="2" type="ordered locus">Paes_2208</name>
</gene>
<protein>
    <submittedName>
        <fullName evidence="2">Uncharacterized protein</fullName>
    </submittedName>
</protein>
<feature type="region of interest" description="Disordered" evidence="1">
    <location>
        <begin position="1"/>
        <end position="24"/>
    </location>
</feature>
<evidence type="ECO:0000313" key="2">
    <source>
        <dbReference type="EMBL" id="ACF47210.1"/>
    </source>
</evidence>
<evidence type="ECO:0000313" key="3">
    <source>
        <dbReference type="Proteomes" id="UP000002725"/>
    </source>
</evidence>
<name>B4S6A8_PROA2</name>
<proteinExistence type="predicted"/>
<dbReference type="KEGG" id="paa:Paes_2208"/>
<accession>B4S6A8</accession>
<dbReference type="RefSeq" id="WP_012506740.1">
    <property type="nucleotide sequence ID" value="NC_011059.1"/>
</dbReference>
<organism evidence="2 3">
    <name type="scientific">Prosthecochloris aestuarii (strain DSM 271 / SK 413)</name>
    <dbReference type="NCBI Taxonomy" id="290512"/>
    <lineage>
        <taxon>Bacteria</taxon>
        <taxon>Pseudomonadati</taxon>
        <taxon>Chlorobiota</taxon>
        <taxon>Chlorobiia</taxon>
        <taxon>Chlorobiales</taxon>
        <taxon>Chlorobiaceae</taxon>
        <taxon>Prosthecochloris</taxon>
    </lineage>
</organism>
<reference evidence="2" key="1">
    <citation type="submission" date="2008-06" db="EMBL/GenBank/DDBJ databases">
        <title>Complete sequence of chromosome of Prosthecochloris aestuarii DSM 271.</title>
        <authorList>
            <consortium name="US DOE Joint Genome Institute"/>
            <person name="Lucas S."/>
            <person name="Copeland A."/>
            <person name="Lapidus A."/>
            <person name="Glavina del Rio T."/>
            <person name="Dalin E."/>
            <person name="Tice H."/>
            <person name="Bruce D."/>
            <person name="Goodwin L."/>
            <person name="Pitluck S."/>
            <person name="Schmutz J."/>
            <person name="Larimer F."/>
            <person name="Land M."/>
            <person name="Hauser L."/>
            <person name="Kyrpides N."/>
            <person name="Anderson I."/>
            <person name="Liu Z."/>
            <person name="Li T."/>
            <person name="Zhao F."/>
            <person name="Overmann J."/>
            <person name="Bryant D.A."/>
            <person name="Richardson P."/>
        </authorList>
    </citation>
    <scope>NUCLEOTIDE SEQUENCE [LARGE SCALE GENOMIC DNA]</scope>
    <source>
        <strain evidence="2">DSM 271</strain>
    </source>
</reference>
<dbReference type="Proteomes" id="UP000002725">
    <property type="component" value="Chromosome"/>
</dbReference>
<keyword evidence="3" id="KW-1185">Reference proteome</keyword>
<dbReference type="AlphaFoldDB" id="B4S6A8"/>
<dbReference type="HOGENOM" id="CLU_3220443_0_0_10"/>